<dbReference type="PANTHER" id="PTHR40758">
    <property type="entry name" value="CONSERVED PROTEIN"/>
    <property type="match status" value="1"/>
</dbReference>
<dbReference type="InterPro" id="IPR017517">
    <property type="entry name" value="Maleyloyr_isom"/>
</dbReference>
<evidence type="ECO:0000259" key="2">
    <source>
        <dbReference type="Pfam" id="PF11716"/>
    </source>
</evidence>
<evidence type="ECO:0000313" key="4">
    <source>
        <dbReference type="Proteomes" id="UP001595836"/>
    </source>
</evidence>
<organism evidence="3 4">
    <name type="scientific">Dietzia aurantiaca</name>
    <dbReference type="NCBI Taxonomy" id="983873"/>
    <lineage>
        <taxon>Bacteria</taxon>
        <taxon>Bacillati</taxon>
        <taxon>Actinomycetota</taxon>
        <taxon>Actinomycetes</taxon>
        <taxon>Mycobacteriales</taxon>
        <taxon>Dietziaceae</taxon>
        <taxon>Dietzia</taxon>
    </lineage>
</organism>
<dbReference type="Pfam" id="PF11716">
    <property type="entry name" value="MDMPI_N"/>
    <property type="match status" value="1"/>
</dbReference>
<evidence type="ECO:0000313" key="3">
    <source>
        <dbReference type="EMBL" id="MFC4753913.1"/>
    </source>
</evidence>
<dbReference type="GO" id="GO:0016853">
    <property type="term" value="F:isomerase activity"/>
    <property type="evidence" value="ECO:0007669"/>
    <property type="project" value="UniProtKB-KW"/>
</dbReference>
<dbReference type="Gene3D" id="1.20.120.450">
    <property type="entry name" value="dinb family like domain"/>
    <property type="match status" value="1"/>
</dbReference>
<gene>
    <name evidence="3" type="ORF">ACFO7U_03850</name>
</gene>
<dbReference type="RefSeq" id="WP_344988549.1">
    <property type="nucleotide sequence ID" value="NZ_BAABCD010000005.1"/>
</dbReference>
<feature type="domain" description="Mycothiol-dependent maleylpyruvate isomerase metal-binding" evidence="2">
    <location>
        <begin position="24"/>
        <end position="146"/>
    </location>
</feature>
<reference evidence="4" key="1">
    <citation type="journal article" date="2019" name="Int. J. Syst. Evol. Microbiol.">
        <title>The Global Catalogue of Microorganisms (GCM) 10K type strain sequencing project: providing services to taxonomists for standard genome sequencing and annotation.</title>
        <authorList>
            <consortium name="The Broad Institute Genomics Platform"/>
            <consortium name="The Broad Institute Genome Sequencing Center for Infectious Disease"/>
            <person name="Wu L."/>
            <person name="Ma J."/>
        </authorList>
    </citation>
    <scope>NUCLEOTIDE SEQUENCE [LARGE SCALE GENOMIC DNA]</scope>
    <source>
        <strain evidence="4">JCM 11882</strain>
    </source>
</reference>
<feature type="domain" description="MDMPI C-terminal" evidence="1">
    <location>
        <begin position="161"/>
        <end position="247"/>
    </location>
</feature>
<dbReference type="Pfam" id="PF07398">
    <property type="entry name" value="MDMPI_C"/>
    <property type="match status" value="1"/>
</dbReference>
<sequence length="257" mass="27212">MSTDLSRERLLDAIEAQAGLVRFALEGAGGEGADLSSPVAACPGWTVHELVAHLGTANWWGGANVREANPEVRARGMRAVMESAPAATEGADALARWYAGLAEGAIETYAETEPDAPVWTFAGPGRADYWLRRQLHETAVHRWDLECALSGEAGTTPLMDDVALDTIDEFCTALRPIMSAALPPLPVTIRVRAGEHEWVLPGAEGEDGQTAPEVELTGPPETLALLLWGRVGSDAEGLEVTGDRRGLDAALEAGLSI</sequence>
<proteinExistence type="predicted"/>
<dbReference type="InterPro" id="IPR010872">
    <property type="entry name" value="MDMPI_C-term_domain"/>
</dbReference>
<dbReference type="EMBL" id="JBHSHP010000008">
    <property type="protein sequence ID" value="MFC4753913.1"/>
    <property type="molecule type" value="Genomic_DNA"/>
</dbReference>
<keyword evidence="4" id="KW-1185">Reference proteome</keyword>
<keyword evidence="3" id="KW-0413">Isomerase</keyword>
<evidence type="ECO:0000259" key="1">
    <source>
        <dbReference type="Pfam" id="PF07398"/>
    </source>
</evidence>
<dbReference type="InterPro" id="IPR024344">
    <property type="entry name" value="MDMPI_metal-binding"/>
</dbReference>
<protein>
    <submittedName>
        <fullName evidence="3">Maleylpyruvate isomerase family mycothiol-dependent enzyme</fullName>
    </submittedName>
</protein>
<dbReference type="Proteomes" id="UP001595836">
    <property type="component" value="Unassembled WGS sequence"/>
</dbReference>
<dbReference type="NCBIfam" id="TIGR03083">
    <property type="entry name" value="maleylpyruvate isomerase family mycothiol-dependent enzyme"/>
    <property type="match status" value="1"/>
</dbReference>
<dbReference type="PANTHER" id="PTHR40758:SF1">
    <property type="entry name" value="CONSERVED PROTEIN"/>
    <property type="match status" value="1"/>
</dbReference>
<comment type="caution">
    <text evidence="3">The sequence shown here is derived from an EMBL/GenBank/DDBJ whole genome shotgun (WGS) entry which is preliminary data.</text>
</comment>
<dbReference type="InterPro" id="IPR034660">
    <property type="entry name" value="DinB/YfiT-like"/>
</dbReference>
<accession>A0ABV9PR00</accession>
<name>A0ABV9PR00_9ACTN</name>
<dbReference type="SUPFAM" id="SSF109854">
    <property type="entry name" value="DinB/YfiT-like putative metalloenzymes"/>
    <property type="match status" value="1"/>
</dbReference>